<dbReference type="PANTHER" id="PTHR15909:SF0">
    <property type="entry name" value="LARGE RIBOSOMAL SUBUNIT PROTEIN BL35M"/>
    <property type="match status" value="1"/>
</dbReference>
<evidence type="ECO:0000256" key="8">
    <source>
        <dbReference type="ARBA" id="ARBA00035418"/>
    </source>
</evidence>
<organism evidence="10">
    <name type="scientific">Melanaphis sacchari</name>
    <dbReference type="NCBI Taxonomy" id="742174"/>
    <lineage>
        <taxon>Eukaryota</taxon>
        <taxon>Metazoa</taxon>
        <taxon>Ecdysozoa</taxon>
        <taxon>Arthropoda</taxon>
        <taxon>Hexapoda</taxon>
        <taxon>Insecta</taxon>
        <taxon>Pterygota</taxon>
        <taxon>Neoptera</taxon>
        <taxon>Paraneoptera</taxon>
        <taxon>Hemiptera</taxon>
        <taxon>Sternorrhyncha</taxon>
        <taxon>Aphidomorpha</taxon>
        <taxon>Aphidoidea</taxon>
        <taxon>Aphididae</taxon>
        <taxon>Aphidini</taxon>
        <taxon>Melanaphis</taxon>
    </lineage>
</organism>
<evidence type="ECO:0000256" key="1">
    <source>
        <dbReference type="ARBA" id="ARBA00004173"/>
    </source>
</evidence>
<dbReference type="Pfam" id="PF01632">
    <property type="entry name" value="Ribosomal_L35p"/>
    <property type="match status" value="1"/>
</dbReference>
<evidence type="ECO:0000256" key="9">
    <source>
        <dbReference type="SAM" id="MobiDB-lite"/>
    </source>
</evidence>
<dbReference type="InterPro" id="IPR019338">
    <property type="entry name" value="Ribosomal_bL35m"/>
</dbReference>
<dbReference type="PANTHER" id="PTHR15909">
    <property type="entry name" value="39S RIBOSOMAL PROTEIN L35, MITOCHONDRIAL"/>
    <property type="match status" value="1"/>
</dbReference>
<dbReference type="InterPro" id="IPR037229">
    <property type="entry name" value="Ribosomal_bL35_sf"/>
</dbReference>
<proteinExistence type="inferred from homology"/>
<evidence type="ECO:0000256" key="6">
    <source>
        <dbReference type="ARBA" id="ARBA00023274"/>
    </source>
</evidence>
<evidence type="ECO:0000313" key="10">
    <source>
        <dbReference type="EMBL" id="MBW16294.1"/>
    </source>
</evidence>
<dbReference type="OrthoDB" id="5847109at2759"/>
<comment type="subcellular location">
    <subcellularLocation>
        <location evidence="1">Mitochondrion</location>
    </subcellularLocation>
</comment>
<dbReference type="GO" id="GO:0006412">
    <property type="term" value="P:translation"/>
    <property type="evidence" value="ECO:0007669"/>
    <property type="project" value="InterPro"/>
</dbReference>
<keyword evidence="6" id="KW-0687">Ribonucleoprotein</keyword>
<keyword evidence="4 10" id="KW-0689">Ribosomal protein</keyword>
<feature type="region of interest" description="Disordered" evidence="9">
    <location>
        <begin position="168"/>
        <end position="189"/>
    </location>
</feature>
<evidence type="ECO:0000256" key="7">
    <source>
        <dbReference type="ARBA" id="ARBA00035273"/>
    </source>
</evidence>
<dbReference type="GO" id="GO:1990904">
    <property type="term" value="C:ribonucleoprotein complex"/>
    <property type="evidence" value="ECO:0007669"/>
    <property type="project" value="UniProtKB-KW"/>
</dbReference>
<keyword evidence="3" id="KW-0809">Transit peptide</keyword>
<gene>
    <name evidence="10" type="primary">mRpL35</name>
</gene>
<dbReference type="InterPro" id="IPR021137">
    <property type="entry name" value="Ribosomal_bL35-like"/>
</dbReference>
<dbReference type="SUPFAM" id="SSF143034">
    <property type="entry name" value="L35p-like"/>
    <property type="match status" value="1"/>
</dbReference>
<keyword evidence="5" id="KW-0496">Mitochondrion</keyword>
<accession>A0A2H8TQ24</accession>
<name>A0A2H8TQ24_9HEMI</name>
<dbReference type="GO" id="GO:0005840">
    <property type="term" value="C:ribosome"/>
    <property type="evidence" value="ECO:0007669"/>
    <property type="project" value="UniProtKB-KW"/>
</dbReference>
<dbReference type="AlphaFoldDB" id="A0A2H8TQ24"/>
<evidence type="ECO:0000256" key="4">
    <source>
        <dbReference type="ARBA" id="ARBA00022980"/>
    </source>
</evidence>
<comment type="similarity">
    <text evidence="2">Belongs to the bacterial ribosomal protein bL35 family.</text>
</comment>
<dbReference type="EMBL" id="GFXV01004489">
    <property type="protein sequence ID" value="MBW16294.1"/>
    <property type="molecule type" value="Transcribed_RNA"/>
</dbReference>
<protein>
    <recommendedName>
        <fullName evidence="7">Large ribosomal subunit protein bL35m</fullName>
    </recommendedName>
    <alternativeName>
        <fullName evidence="8">39S ribosomal protein L35, mitochondrial</fullName>
    </alternativeName>
</protein>
<evidence type="ECO:0000256" key="3">
    <source>
        <dbReference type="ARBA" id="ARBA00022946"/>
    </source>
</evidence>
<feature type="compositionally biased region" description="Basic and acidic residues" evidence="9">
    <location>
        <begin position="172"/>
        <end position="182"/>
    </location>
</feature>
<reference evidence="10" key="1">
    <citation type="submission" date="2017-10" db="EMBL/GenBank/DDBJ databases">
        <title>Transcriptome Assembly of Sugarcane Aphid Adults.</title>
        <authorList>
            <person name="Scully E.D."/>
            <person name="Palmer N.A."/>
            <person name="Geib S.M."/>
            <person name="Sarath G."/>
            <person name="Sattler S.E."/>
        </authorList>
    </citation>
    <scope>NUCLEOTIDE SEQUENCE</scope>
    <source>
        <tissue evidence="10">Whole body</tissue>
    </source>
</reference>
<dbReference type="GO" id="GO:0005739">
    <property type="term" value="C:mitochondrion"/>
    <property type="evidence" value="ECO:0007669"/>
    <property type="project" value="UniProtKB-SubCell"/>
</dbReference>
<evidence type="ECO:0000256" key="5">
    <source>
        <dbReference type="ARBA" id="ARBA00023128"/>
    </source>
</evidence>
<sequence length="189" mass="22514">MFRRACSSILSGSVRLMRLQIENVPSKTTGYNLFSSVNKSFTNFQTNRFYSSILSSNFKSTEGILNKNTSIAHPNLMLDFNLQQNRNLTKFSLKKGKRKTVKTVIDRFYRLGWGIWIRTKCGRQKKMWKKPAARKRRLRQHVFCNAKQSTLLDKMTTKYWKKRRFYPDDPYEPYHDREEFPLTRKTPIP</sequence>
<evidence type="ECO:0000256" key="2">
    <source>
        <dbReference type="ARBA" id="ARBA00006598"/>
    </source>
</evidence>
<dbReference type="GO" id="GO:0003735">
    <property type="term" value="F:structural constituent of ribosome"/>
    <property type="evidence" value="ECO:0007669"/>
    <property type="project" value="InterPro"/>
</dbReference>